<evidence type="ECO:0000256" key="1">
    <source>
        <dbReference type="SAM" id="SignalP"/>
    </source>
</evidence>
<accession>A0A1E7EP36</accession>
<feature type="domain" description="DUF6817" evidence="2">
    <location>
        <begin position="72"/>
        <end position="154"/>
    </location>
</feature>
<evidence type="ECO:0000313" key="4">
    <source>
        <dbReference type="Proteomes" id="UP000095751"/>
    </source>
</evidence>
<name>A0A1E7EP36_9STRA</name>
<dbReference type="InterPro" id="IPR049202">
    <property type="entry name" value="DUF6817"/>
</dbReference>
<dbReference type="KEGG" id="fcy:FRACYDRAFT_250753"/>
<evidence type="ECO:0000313" key="3">
    <source>
        <dbReference type="EMBL" id="OEU07729.1"/>
    </source>
</evidence>
<sequence>MRSHNARPSGIFNVCSILYLTLFSLLAALVHTGANESSYECSKFKAPNNNTDENIVQEWKAADESLWEYVNKNVPAVLEHTGSAAFDDHLKGVQAILRYWNSLVHLTNAGLFHSIYGTEGFQGFSLPLSERLAIKSLIGIKAEKLAFVFCMVDRYTVDETVFEWKNKDLASNTSIYHLRSRPELERFQIYLTKEEWLDFIELSLADWLEQVKHMPTGD</sequence>
<dbReference type="AlphaFoldDB" id="A0A1E7EP36"/>
<feature type="signal peptide" evidence="1">
    <location>
        <begin position="1"/>
        <end position="32"/>
    </location>
</feature>
<dbReference type="Proteomes" id="UP000095751">
    <property type="component" value="Unassembled WGS sequence"/>
</dbReference>
<protein>
    <recommendedName>
        <fullName evidence="2">DUF6817 domain-containing protein</fullName>
    </recommendedName>
</protein>
<dbReference type="Pfam" id="PF20680">
    <property type="entry name" value="DUF6817"/>
    <property type="match status" value="1"/>
</dbReference>
<organism evidence="3 4">
    <name type="scientific">Fragilariopsis cylindrus CCMP1102</name>
    <dbReference type="NCBI Taxonomy" id="635003"/>
    <lineage>
        <taxon>Eukaryota</taxon>
        <taxon>Sar</taxon>
        <taxon>Stramenopiles</taxon>
        <taxon>Ochrophyta</taxon>
        <taxon>Bacillariophyta</taxon>
        <taxon>Bacillariophyceae</taxon>
        <taxon>Bacillariophycidae</taxon>
        <taxon>Bacillariales</taxon>
        <taxon>Bacillariaceae</taxon>
        <taxon>Fragilariopsis</taxon>
    </lineage>
</organism>
<feature type="chain" id="PRO_5009192159" description="DUF6817 domain-containing protein" evidence="1">
    <location>
        <begin position="33"/>
        <end position="218"/>
    </location>
</feature>
<gene>
    <name evidence="3" type="ORF">FRACYDRAFT_250753</name>
</gene>
<reference evidence="3 4" key="1">
    <citation type="submission" date="2016-09" db="EMBL/GenBank/DDBJ databases">
        <title>Extensive genetic diversity and differential bi-allelic expression allows diatom success in the polar Southern Ocean.</title>
        <authorList>
            <consortium name="DOE Joint Genome Institute"/>
            <person name="Mock T."/>
            <person name="Otillar R.P."/>
            <person name="Strauss J."/>
            <person name="Dupont C."/>
            <person name="Frickenhaus S."/>
            <person name="Maumus F."/>
            <person name="Mcmullan M."/>
            <person name="Sanges R."/>
            <person name="Schmutz J."/>
            <person name="Toseland A."/>
            <person name="Valas R."/>
            <person name="Veluchamy A."/>
            <person name="Ward B.J."/>
            <person name="Allen A."/>
            <person name="Barry K."/>
            <person name="Falciatore A."/>
            <person name="Ferrante M."/>
            <person name="Fortunato A.E."/>
            <person name="Gloeckner G."/>
            <person name="Gruber A."/>
            <person name="Hipkin R."/>
            <person name="Janech M."/>
            <person name="Kroth P."/>
            <person name="Leese F."/>
            <person name="Lindquist E."/>
            <person name="Lyon B.R."/>
            <person name="Martin J."/>
            <person name="Mayer C."/>
            <person name="Parker M."/>
            <person name="Quesneville H."/>
            <person name="Raymond J."/>
            <person name="Uhlig C."/>
            <person name="Valentin K.U."/>
            <person name="Worden A.Z."/>
            <person name="Armbrust E.V."/>
            <person name="Bowler C."/>
            <person name="Green B."/>
            <person name="Moulton V."/>
            <person name="Van Oosterhout C."/>
            <person name="Grigoriev I."/>
        </authorList>
    </citation>
    <scope>NUCLEOTIDE SEQUENCE [LARGE SCALE GENOMIC DNA]</scope>
    <source>
        <strain evidence="3 4">CCMP1102</strain>
    </source>
</reference>
<keyword evidence="4" id="KW-1185">Reference proteome</keyword>
<dbReference type="PANTHER" id="PTHR37391">
    <property type="entry name" value="E3 UBIQUITIN-PROTEIN LIGASE"/>
    <property type="match status" value="1"/>
</dbReference>
<dbReference type="InParanoid" id="A0A1E7EP36"/>
<dbReference type="EMBL" id="KV784384">
    <property type="protein sequence ID" value="OEU07729.1"/>
    <property type="molecule type" value="Genomic_DNA"/>
</dbReference>
<evidence type="ECO:0000259" key="2">
    <source>
        <dbReference type="Pfam" id="PF20680"/>
    </source>
</evidence>
<proteinExistence type="predicted"/>
<keyword evidence="1" id="KW-0732">Signal</keyword>
<dbReference type="PANTHER" id="PTHR37391:SF2">
    <property type="entry name" value="E3 UBIQUITIN-PROTEIN LIGASE"/>
    <property type="match status" value="1"/>
</dbReference>
<dbReference type="OrthoDB" id="39790at2759"/>